<sequence>MEGDVHRQVLLLGYGSGFQVWDVEQADDVRQLACRHDFPASFLQMQKKPIALKGLVDRFADVRPVLIVVGDGYEMESDNSLPTYAHFYSLRTHEYEHVLKFNSAILSVRCSPRVIAVCQTSQIQCLNAATLERENIIVTNPVASASVVSGSIGYGPLAVGTRWLAYSGIPVPVSSNCPVSAQDVSPATVTPSRGSLMAHFARESSKTLAAGLVTLGDKGLTTFSKYYTEFVGDNNGFTVHGNSNSNSNKIMHREPANMENDEMVIVEDIVSRSVIVQFRAHKSPISALCFDPSGTLLVTASIHGRNINVFRIMPSPHSKPEGSGAKGTCIHLFKLQRGITNAVIQDISFSDDSKWIVISSSRGTSHLFAICPSGGAADLNEQSLYGSGSPVTLSAVCRIKNGKPGFKSTVNGLAAAGTGKISPSPGAIASVFHYCKGTGLNANISSLRKMYYFLVFFSSGSIIQYVLHQSSREYCGTDQSGLSSIAHELSHEAYSRSDVEALQKWDVCHKRNRKDGCDNVDIYGDHGSGENTKFLCKDTRKEISVYNSASGVDLKTKLAAKQTPHLYISEFELHVHEAWVPLWSKSKISFNVLMDQNSKEAYSGNSVGEIEIERIPCRTIEAKLKDLVPVFDHLQSPTFQQPRTDDSDLIPHGPPTCLKTGLSEVGEHSHRSSCSSLDSVPENAVIAELPNSNSSGGWTRSSQDTDKGFLSNHTDCPNMESNLESVNNNEGLKTEASLEFVNNTEPEAGDTPRGH</sequence>
<feature type="domain" description="BCAS3" evidence="3">
    <location>
        <begin position="488"/>
        <end position="632"/>
    </location>
</feature>
<evidence type="ECO:0000313" key="5">
    <source>
        <dbReference type="EMBL" id="CAG1836420.1"/>
    </source>
</evidence>
<dbReference type="GO" id="GO:0000407">
    <property type="term" value="C:phagophore assembly site"/>
    <property type="evidence" value="ECO:0007669"/>
    <property type="project" value="UniProtKB-SubCell"/>
</dbReference>
<comment type="subcellular location">
    <subcellularLocation>
        <location evidence="1">Preautophagosomal structure</location>
    </subcellularLocation>
</comment>
<dbReference type="PANTHER" id="PTHR13268:SF7">
    <property type="entry name" value="AUTOPHAGY-RELATED PROTEIN 18F"/>
    <property type="match status" value="1"/>
</dbReference>
<dbReference type="GO" id="GO:0005737">
    <property type="term" value="C:cytoplasm"/>
    <property type="evidence" value="ECO:0000318"/>
    <property type="project" value="GO_Central"/>
</dbReference>
<dbReference type="Gramene" id="Ma09_t25240.1">
    <property type="protein sequence ID" value="Ma09_p25240.1"/>
    <property type="gene ID" value="Ma09_g25240"/>
</dbReference>
<dbReference type="InterPro" id="IPR045142">
    <property type="entry name" value="BCAS3-like"/>
</dbReference>
<dbReference type="GO" id="GO:0042594">
    <property type="term" value="P:response to starvation"/>
    <property type="evidence" value="ECO:0000318"/>
    <property type="project" value="GO_Central"/>
</dbReference>
<evidence type="ECO:0000313" key="6">
    <source>
        <dbReference type="EnsemblPlants" id="Ma09_p25240.1"/>
    </source>
</evidence>
<dbReference type="GO" id="GO:0006914">
    <property type="term" value="P:autophagy"/>
    <property type="evidence" value="ECO:0007669"/>
    <property type="project" value="InterPro"/>
</dbReference>
<dbReference type="PANTHER" id="PTHR13268">
    <property type="entry name" value="BREAST CARCINOMA AMPLIFIED SEQUENCE 3"/>
    <property type="match status" value="1"/>
</dbReference>
<dbReference type="SUPFAM" id="SSF50978">
    <property type="entry name" value="WD40 repeat-like"/>
    <property type="match status" value="1"/>
</dbReference>
<feature type="compositionally biased region" description="Polar residues" evidence="2">
    <location>
        <begin position="711"/>
        <end position="731"/>
    </location>
</feature>
<name>A0A804KNI0_MUSAM</name>
<dbReference type="SMART" id="SM00320">
    <property type="entry name" value="WD40"/>
    <property type="match status" value="2"/>
</dbReference>
<feature type="compositionally biased region" description="Polar residues" evidence="2">
    <location>
        <begin position="690"/>
        <end position="702"/>
    </location>
</feature>
<evidence type="ECO:0000259" key="4">
    <source>
        <dbReference type="Pfam" id="PF21034"/>
    </source>
</evidence>
<dbReference type="EnsemblPlants" id="Ma09_t25240.1">
    <property type="protein sequence ID" value="Ma09_p25240.1"/>
    <property type="gene ID" value="Ma09_g25240"/>
</dbReference>
<protein>
    <submittedName>
        <fullName evidence="5">(wild Malaysian banana) hypothetical protein</fullName>
    </submittedName>
</protein>
<evidence type="ECO:0000256" key="1">
    <source>
        <dbReference type="ARBA" id="ARBA00004329"/>
    </source>
</evidence>
<accession>A0A804KNI0</accession>
<dbReference type="Pfam" id="PF12490">
    <property type="entry name" value="BCAS3"/>
    <property type="match status" value="1"/>
</dbReference>
<feature type="region of interest" description="Disordered" evidence="2">
    <location>
        <begin position="688"/>
        <end position="755"/>
    </location>
</feature>
<reference evidence="6" key="2">
    <citation type="submission" date="2021-05" db="UniProtKB">
        <authorList>
            <consortium name="EnsemblPlants"/>
        </authorList>
    </citation>
    <scope>IDENTIFICATION</scope>
    <source>
        <strain evidence="6">subsp. malaccensis</strain>
    </source>
</reference>
<dbReference type="Proteomes" id="UP000012960">
    <property type="component" value="Unplaced"/>
</dbReference>
<dbReference type="InterPro" id="IPR036322">
    <property type="entry name" value="WD40_repeat_dom_sf"/>
</dbReference>
<dbReference type="InParanoid" id="A0A804KNI0"/>
<dbReference type="InterPro" id="IPR048382">
    <property type="entry name" value="BCAS3_WD40"/>
</dbReference>
<dbReference type="AlphaFoldDB" id="A0A804KNI0"/>
<dbReference type="Pfam" id="PF21034">
    <property type="entry name" value="BCAS3_WD40"/>
    <property type="match status" value="1"/>
</dbReference>
<reference evidence="5" key="1">
    <citation type="submission" date="2021-03" db="EMBL/GenBank/DDBJ databases">
        <authorList>
            <consortium name="Genoscope - CEA"/>
            <person name="William W."/>
        </authorList>
    </citation>
    <scope>NUCLEOTIDE SEQUENCE</scope>
    <source>
        <strain evidence="5">Doubled-haploid Pahang</strain>
    </source>
</reference>
<dbReference type="Gene3D" id="2.130.10.10">
    <property type="entry name" value="YVTN repeat-like/Quinoprotein amine dehydrogenase"/>
    <property type="match status" value="1"/>
</dbReference>
<dbReference type="InterPro" id="IPR022175">
    <property type="entry name" value="BCAS3_dom"/>
</dbReference>
<gene>
    <name evidence="5" type="ORF">GSMUA_243890.1</name>
</gene>
<evidence type="ECO:0000256" key="2">
    <source>
        <dbReference type="SAM" id="MobiDB-lite"/>
    </source>
</evidence>
<dbReference type="InterPro" id="IPR001680">
    <property type="entry name" value="WD40_rpt"/>
</dbReference>
<feature type="domain" description="BCAS3 WD40" evidence="4">
    <location>
        <begin position="9"/>
        <end position="431"/>
    </location>
</feature>
<organism evidence="6 7">
    <name type="scientific">Musa acuminata subsp. malaccensis</name>
    <name type="common">Wild banana</name>
    <name type="synonym">Musa malaccensis</name>
    <dbReference type="NCBI Taxonomy" id="214687"/>
    <lineage>
        <taxon>Eukaryota</taxon>
        <taxon>Viridiplantae</taxon>
        <taxon>Streptophyta</taxon>
        <taxon>Embryophyta</taxon>
        <taxon>Tracheophyta</taxon>
        <taxon>Spermatophyta</taxon>
        <taxon>Magnoliopsida</taxon>
        <taxon>Liliopsida</taxon>
        <taxon>Zingiberales</taxon>
        <taxon>Musaceae</taxon>
        <taxon>Musa</taxon>
    </lineage>
</organism>
<proteinExistence type="predicted"/>
<evidence type="ECO:0000259" key="3">
    <source>
        <dbReference type="Pfam" id="PF12490"/>
    </source>
</evidence>
<keyword evidence="7" id="KW-1185">Reference proteome</keyword>
<dbReference type="InterPro" id="IPR015943">
    <property type="entry name" value="WD40/YVTN_repeat-like_dom_sf"/>
</dbReference>
<dbReference type="EMBL" id="HG996474">
    <property type="protein sequence ID" value="CAG1836420.1"/>
    <property type="molecule type" value="Genomic_DNA"/>
</dbReference>
<evidence type="ECO:0000313" key="7">
    <source>
        <dbReference type="Proteomes" id="UP000012960"/>
    </source>
</evidence>